<feature type="compositionally biased region" description="Basic residues" evidence="1">
    <location>
        <begin position="314"/>
        <end position="323"/>
    </location>
</feature>
<dbReference type="InterPro" id="IPR010684">
    <property type="entry name" value="RNA_pol_II_trans_fac_SIII_A"/>
</dbReference>
<protein>
    <recommendedName>
        <fullName evidence="4">Elongin-A</fullName>
    </recommendedName>
</protein>
<dbReference type="AlphaFoldDB" id="A0A9P6WEN0"/>
<evidence type="ECO:0008006" key="4">
    <source>
        <dbReference type="Google" id="ProtNLM"/>
    </source>
</evidence>
<evidence type="ECO:0000313" key="2">
    <source>
        <dbReference type="EMBL" id="KAG0669742.1"/>
    </source>
</evidence>
<organism evidence="2 3">
    <name type="scientific">Maudiozyma exigua</name>
    <name type="common">Yeast</name>
    <name type="synonym">Kazachstania exigua</name>
    <dbReference type="NCBI Taxonomy" id="34358"/>
    <lineage>
        <taxon>Eukaryota</taxon>
        <taxon>Fungi</taxon>
        <taxon>Dikarya</taxon>
        <taxon>Ascomycota</taxon>
        <taxon>Saccharomycotina</taxon>
        <taxon>Saccharomycetes</taxon>
        <taxon>Saccharomycetales</taxon>
        <taxon>Saccharomycetaceae</taxon>
        <taxon>Maudiozyma</taxon>
    </lineage>
</organism>
<dbReference type="EMBL" id="PUHR01000034">
    <property type="protein sequence ID" value="KAG0669742.1"/>
    <property type="molecule type" value="Genomic_DNA"/>
</dbReference>
<gene>
    <name evidence="2" type="ORF">C6P45_003376</name>
</gene>
<dbReference type="Gene3D" id="6.10.250.3180">
    <property type="match status" value="1"/>
</dbReference>
<proteinExistence type="predicted"/>
<dbReference type="Pfam" id="PF06881">
    <property type="entry name" value="Elongin_A"/>
    <property type="match status" value="1"/>
</dbReference>
<feature type="compositionally biased region" description="Polar residues" evidence="1">
    <location>
        <begin position="280"/>
        <end position="289"/>
    </location>
</feature>
<accession>A0A9P6WEN0</accession>
<feature type="compositionally biased region" description="Polar residues" evidence="1">
    <location>
        <begin position="298"/>
        <end position="312"/>
    </location>
</feature>
<feature type="compositionally biased region" description="Polar residues" evidence="1">
    <location>
        <begin position="359"/>
        <end position="368"/>
    </location>
</feature>
<feature type="compositionally biased region" description="Basic and acidic residues" evidence="1">
    <location>
        <begin position="446"/>
        <end position="463"/>
    </location>
</feature>
<name>A0A9P6WEN0_MAUEX</name>
<keyword evidence="3" id="KW-1185">Reference proteome</keyword>
<sequence>MNDRHKIRTLVEICQQELMKNPKYLENVSNVPYDLISIVFKEINLEPERLKQLESTNIFYIFEDDELWLNFLRKEYPTHVPDSYVSHKSTIENYYMKIFESYEKQLDEREIDLFDRYVMNKIKKDPKRNKYRIPYRMLFETYHNDVERKQMRSAERLRESVHKLDEERKRNQTVTVDYSMLIHQQGQGRNSKKRRKEYWDDRTPIKSIDKHNFSLKNAMNQIKLNPPTRVAFGGVAGRPLDKLPTVIRSPMTEMRKSMKNTSLLVKQKSNLSSDSNSDNGIKNNENLQVSPRRRQVIPVSSSRRNQSTQNIFLNKKRTVHVPVKKNISLNNSRNNDESKPSDNINNNSNNTTPIRKNSSQDNILISPSKSREKMHRTQPVTSTNSNNTGTKKRSKFFHNVETTTKHTNEKNTSMKRSNNNNNNNNQTTPLNKRVKGSKSFIAPRPSIHERGPKGKLPGYHDNDINNETNPQTAPKQKCSLQNYLTSKRR</sequence>
<evidence type="ECO:0000256" key="1">
    <source>
        <dbReference type="SAM" id="MobiDB-lite"/>
    </source>
</evidence>
<feature type="compositionally biased region" description="Low complexity" evidence="1">
    <location>
        <begin position="341"/>
        <end position="357"/>
    </location>
</feature>
<dbReference type="OrthoDB" id="21513at2759"/>
<dbReference type="GO" id="GO:0070449">
    <property type="term" value="C:elongin complex"/>
    <property type="evidence" value="ECO:0007669"/>
    <property type="project" value="InterPro"/>
</dbReference>
<dbReference type="GO" id="GO:0006368">
    <property type="term" value="P:transcription elongation by RNA polymerase II"/>
    <property type="evidence" value="ECO:0007669"/>
    <property type="project" value="InterPro"/>
</dbReference>
<feature type="compositionally biased region" description="Low complexity" evidence="1">
    <location>
        <begin position="269"/>
        <end position="279"/>
    </location>
</feature>
<comment type="caution">
    <text evidence="2">The sequence shown here is derived from an EMBL/GenBank/DDBJ whole genome shotgun (WGS) entry which is preliminary data.</text>
</comment>
<dbReference type="Proteomes" id="UP000750334">
    <property type="component" value="Unassembled WGS sequence"/>
</dbReference>
<feature type="region of interest" description="Disordered" evidence="1">
    <location>
        <begin position="268"/>
        <end position="489"/>
    </location>
</feature>
<evidence type="ECO:0000313" key="3">
    <source>
        <dbReference type="Proteomes" id="UP000750334"/>
    </source>
</evidence>
<reference evidence="2 3" key="1">
    <citation type="submission" date="2020-11" db="EMBL/GenBank/DDBJ databases">
        <title>Kefir isolates.</title>
        <authorList>
            <person name="Marcisauskas S."/>
            <person name="Kim Y."/>
            <person name="Blasche S."/>
        </authorList>
    </citation>
    <scope>NUCLEOTIDE SEQUENCE [LARGE SCALE GENOMIC DNA]</scope>
    <source>
        <strain evidence="2 3">OG2</strain>
    </source>
</reference>
<feature type="compositionally biased region" description="Polar residues" evidence="1">
    <location>
        <begin position="465"/>
        <end position="489"/>
    </location>
</feature>